<accession>A0ABP5G6W3</accession>
<keyword evidence="2" id="KW-1185">Reference proteome</keyword>
<proteinExistence type="predicted"/>
<evidence type="ECO:0000313" key="2">
    <source>
        <dbReference type="Proteomes" id="UP001500751"/>
    </source>
</evidence>
<dbReference type="RefSeq" id="WP_344667946.1">
    <property type="nucleotide sequence ID" value="NZ_BAAAQN010000030.1"/>
</dbReference>
<protein>
    <submittedName>
        <fullName evidence="1">DinB family protein</fullName>
    </submittedName>
</protein>
<dbReference type="SUPFAM" id="SSF109854">
    <property type="entry name" value="DinB/YfiT-like putative metalloenzymes"/>
    <property type="match status" value="1"/>
</dbReference>
<name>A0ABP5G6W3_9ACTN</name>
<reference evidence="2" key="1">
    <citation type="journal article" date="2019" name="Int. J. Syst. Evol. Microbiol.">
        <title>The Global Catalogue of Microorganisms (GCM) 10K type strain sequencing project: providing services to taxonomists for standard genome sequencing and annotation.</title>
        <authorList>
            <consortium name="The Broad Institute Genomics Platform"/>
            <consortium name="The Broad Institute Genome Sequencing Center for Infectious Disease"/>
            <person name="Wu L."/>
            <person name="Ma J."/>
        </authorList>
    </citation>
    <scope>NUCLEOTIDE SEQUENCE [LARGE SCALE GENOMIC DNA]</scope>
    <source>
        <strain evidence="2">JCM 16014</strain>
    </source>
</reference>
<dbReference type="InterPro" id="IPR034660">
    <property type="entry name" value="DinB/YfiT-like"/>
</dbReference>
<gene>
    <name evidence="1" type="ORF">GCM10009839_48500</name>
</gene>
<dbReference type="EMBL" id="BAAAQN010000030">
    <property type="protein sequence ID" value="GAA2040632.1"/>
    <property type="molecule type" value="Genomic_DNA"/>
</dbReference>
<sequence>MTTENNTLLRYIRGQRNHVLGILEDLDEKTLRHAPLPSGWSPLALLNHLALDDEQFWFAGVVAADPEVAAAVERGEPDGWHLDPALAVDQVFARYRQQSDRTDAIIEACDLDAAPAWWPRSVFGDDFRLHTVREIVLHHLAETATHAGHLDIVREQIDGRQWIVQG</sequence>
<dbReference type="InterPro" id="IPR007061">
    <property type="entry name" value="MST-like"/>
</dbReference>
<dbReference type="Gene3D" id="1.20.120.450">
    <property type="entry name" value="dinb family like domain"/>
    <property type="match status" value="1"/>
</dbReference>
<comment type="caution">
    <text evidence="1">The sequence shown here is derived from an EMBL/GenBank/DDBJ whole genome shotgun (WGS) entry which is preliminary data.</text>
</comment>
<dbReference type="Proteomes" id="UP001500751">
    <property type="component" value="Unassembled WGS sequence"/>
</dbReference>
<evidence type="ECO:0000313" key="1">
    <source>
        <dbReference type="EMBL" id="GAA2040632.1"/>
    </source>
</evidence>
<dbReference type="Pfam" id="PF04978">
    <property type="entry name" value="MST"/>
    <property type="match status" value="1"/>
</dbReference>
<organism evidence="1 2">
    <name type="scientific">Catenulispora yoronensis</name>
    <dbReference type="NCBI Taxonomy" id="450799"/>
    <lineage>
        <taxon>Bacteria</taxon>
        <taxon>Bacillati</taxon>
        <taxon>Actinomycetota</taxon>
        <taxon>Actinomycetes</taxon>
        <taxon>Catenulisporales</taxon>
        <taxon>Catenulisporaceae</taxon>
        <taxon>Catenulispora</taxon>
    </lineage>
</organism>